<evidence type="ECO:0000313" key="3">
    <source>
        <dbReference type="Proteomes" id="UP000294292"/>
    </source>
</evidence>
<evidence type="ECO:0000256" key="1">
    <source>
        <dbReference type="SAM" id="Phobius"/>
    </source>
</evidence>
<dbReference type="Proteomes" id="UP000294292">
    <property type="component" value="Chromosome"/>
</dbReference>
<keyword evidence="1" id="KW-0812">Transmembrane</keyword>
<dbReference type="EMBL" id="CP038015">
    <property type="protein sequence ID" value="QBP42062.1"/>
    <property type="molecule type" value="Genomic_DNA"/>
</dbReference>
<keyword evidence="3" id="KW-1185">Reference proteome</keyword>
<evidence type="ECO:0000313" key="2">
    <source>
        <dbReference type="EMBL" id="QBP42062.1"/>
    </source>
</evidence>
<feature type="transmembrane region" description="Helical" evidence="1">
    <location>
        <begin position="6"/>
        <end position="24"/>
    </location>
</feature>
<proteinExistence type="predicted"/>
<dbReference type="Pfam" id="PF13789">
    <property type="entry name" value="DUF4181"/>
    <property type="match status" value="1"/>
</dbReference>
<dbReference type="KEGG" id="panc:E2636_13295"/>
<accession>A0A4P6ZZX7</accession>
<dbReference type="AlphaFoldDB" id="A0A4P6ZZX7"/>
<organism evidence="2 3">
    <name type="scientific">Paenisporosarcina antarctica</name>
    <dbReference type="NCBI Taxonomy" id="417367"/>
    <lineage>
        <taxon>Bacteria</taxon>
        <taxon>Bacillati</taxon>
        <taxon>Bacillota</taxon>
        <taxon>Bacilli</taxon>
        <taxon>Bacillales</taxon>
        <taxon>Caryophanaceae</taxon>
        <taxon>Paenisporosarcina</taxon>
    </lineage>
</organism>
<gene>
    <name evidence="2" type="ORF">E2636_13295</name>
</gene>
<dbReference type="RefSeq" id="WP_134210631.1">
    <property type="nucleotide sequence ID" value="NZ_CP038015.1"/>
</dbReference>
<dbReference type="OrthoDB" id="2428213at2"/>
<name>A0A4P6ZZX7_9BACL</name>
<feature type="transmembrane region" description="Helical" evidence="1">
    <location>
        <begin position="108"/>
        <end position="129"/>
    </location>
</feature>
<protein>
    <submittedName>
        <fullName evidence="2">DUF4181 domain-containing protein</fullName>
    </submittedName>
</protein>
<dbReference type="InterPro" id="IPR025441">
    <property type="entry name" value="DUF4181"/>
</dbReference>
<sequence length="134" mass="15848">MFWIKLALFVLIVFGLNMVVKLLLRKVLKIEKEKKPFLSYNHINNLHKKIDWAMRITSVIVIIITNMLVIVENYPNYFLLLPIFIIGLDYPVRAFFERKYSQNPKQYILTLSEGVIVLLALAIVIQFNYDLIIY</sequence>
<reference evidence="2 3" key="1">
    <citation type="submission" date="2019-03" db="EMBL/GenBank/DDBJ databases">
        <title>Complete genome sequence of Paenisporosarcina antarctica CGMCC 1.6503T.</title>
        <authorList>
            <person name="Rong J.-C."/>
            <person name="Chi N.-Y."/>
            <person name="Zhang Q.-F."/>
        </authorList>
    </citation>
    <scope>NUCLEOTIDE SEQUENCE [LARGE SCALE GENOMIC DNA]</scope>
    <source>
        <strain evidence="2 3">CGMCC 1.6503</strain>
    </source>
</reference>
<keyword evidence="1" id="KW-1133">Transmembrane helix</keyword>
<keyword evidence="1" id="KW-0472">Membrane</keyword>
<feature type="transmembrane region" description="Helical" evidence="1">
    <location>
        <begin position="77"/>
        <end position="96"/>
    </location>
</feature>
<feature type="transmembrane region" description="Helical" evidence="1">
    <location>
        <begin position="52"/>
        <end position="71"/>
    </location>
</feature>